<name>A0A922HQ93_DERFA</name>
<dbReference type="InterPro" id="IPR001766">
    <property type="entry name" value="Fork_head_dom"/>
</dbReference>
<keyword evidence="2" id="KW-0805">Transcription regulation</keyword>
<feature type="compositionally biased region" description="Polar residues" evidence="7">
    <location>
        <begin position="1"/>
        <end position="11"/>
    </location>
</feature>
<evidence type="ECO:0000313" key="11">
    <source>
        <dbReference type="Proteomes" id="UP000790347"/>
    </source>
</evidence>
<dbReference type="Gene3D" id="1.10.10.10">
    <property type="entry name" value="Winged helix-like DNA-binding domain superfamily/Winged helix DNA-binding domain"/>
    <property type="match status" value="1"/>
</dbReference>
<evidence type="ECO:0000313" key="10">
    <source>
        <dbReference type="EMBL" id="KAH9502002.1"/>
    </source>
</evidence>
<feature type="region of interest" description="Disordered" evidence="7">
    <location>
        <begin position="821"/>
        <end position="840"/>
    </location>
</feature>
<reference evidence="10" key="2">
    <citation type="journal article" date="2022" name="Res Sq">
        <title>Comparative Genomics Reveals Insights into the Divergent Evolution of Astigmatic Mites and Household Pest Adaptations.</title>
        <authorList>
            <person name="Xiong Q."/>
            <person name="Wan A.T.-Y."/>
            <person name="Liu X.-Y."/>
            <person name="Fung C.S.-H."/>
            <person name="Xiao X."/>
            <person name="Malainual N."/>
            <person name="Hou J."/>
            <person name="Wang L."/>
            <person name="Wang M."/>
            <person name="Yang K."/>
            <person name="Cui Y."/>
            <person name="Leung E."/>
            <person name="Nong W."/>
            <person name="Shin S.-K."/>
            <person name="Au S."/>
            <person name="Jeong K.Y."/>
            <person name="Chew F.T."/>
            <person name="Hui J."/>
            <person name="Leung T.F."/>
            <person name="Tungtrongchitr A."/>
            <person name="Zhong N."/>
            <person name="Liu Z."/>
            <person name="Tsui S."/>
        </authorList>
    </citation>
    <scope>NUCLEOTIDE SEQUENCE</scope>
    <source>
        <strain evidence="10">Derf</strain>
        <tissue evidence="10">Whole organism</tissue>
    </source>
</reference>
<evidence type="ECO:0000256" key="3">
    <source>
        <dbReference type="ARBA" id="ARBA00023125"/>
    </source>
</evidence>
<comment type="subcellular location">
    <subcellularLocation>
        <location evidence="1 6">Nucleus</location>
    </subcellularLocation>
</comment>
<evidence type="ECO:0000256" key="4">
    <source>
        <dbReference type="ARBA" id="ARBA00023163"/>
    </source>
</evidence>
<dbReference type="AlphaFoldDB" id="A0A922HQ93"/>
<evidence type="ECO:0000256" key="6">
    <source>
        <dbReference type="PROSITE-ProRule" id="PRU00089"/>
    </source>
</evidence>
<dbReference type="GO" id="GO:0043565">
    <property type="term" value="F:sequence-specific DNA binding"/>
    <property type="evidence" value="ECO:0007669"/>
    <property type="project" value="InterPro"/>
</dbReference>
<accession>A0A922HQ93</accession>
<dbReference type="SUPFAM" id="SSF49879">
    <property type="entry name" value="SMAD/FHA domain"/>
    <property type="match status" value="1"/>
</dbReference>
<evidence type="ECO:0000256" key="1">
    <source>
        <dbReference type="ARBA" id="ARBA00004123"/>
    </source>
</evidence>
<feature type="compositionally biased region" description="Polar residues" evidence="7">
    <location>
        <begin position="352"/>
        <end position="367"/>
    </location>
</feature>
<sequence>MPIAILTNNSDQQKQQQQQQPIDSTDNLTISAIKTMAETATVAATTTTTTNNSSSQSSSIKYEIANDNRHNNNNDRSSSPSSINNNNNSGSGNNNHLATNISASDAYDAHVLLSLRSAPASPSSIQPSANWPLIMKNDNLVSGQKLLLKNNNNGQQQQHHQQQQPRQIPMAKLEARGFEYLIRGNRTIIGRDSSRGKVDVNMGHSNFISRRHLEIHFEPPSSNFFLTCKGKNGVFIDGVFQRRGSPPYKLPPTCVFRFPSTNIRLEFQSLIESKHHHYPMDKDGLSSSDDLNQNKSMMLMASNRMNDVINNSNGNQSSKYFSPLKVNIPEIATNTSNNSDFVSPIPSPTGTISAANSCPASPRSNSVRFRFGNNNSNHHLTSSSTNNNNNQNQIHKPEEFHKMVAYAAAAAMSCKEESSNNNSNQELIISNNNNNSNESQQQQPQIKNIKVFQITPSLQQQQQQQQQYAQQHGTPIIASISNNSAHQSIIINHHTNGSNFIKTQNGQALLTTTGTTTLTSSKSTSLQNNANDKHQTTIHTPSQSPPHYSIEIGSNSGSGGADDDGKPPYSYAQLIVQAIASAPDKQLTLSGIYTFITKNYPYYRTAEKGWQYHDHNPNLGKGSFWRIDPSSENKLIEQAFKRRRQRPNSGIGDQPSGQSSGRGNHPSRSAPTSPSHQGGGGHYVSGLVTPDSLSREPSPSPTHQENIESEIISTGFNVGSIVTPAYLTIPNADNFLIINNNNNKIYSSRSAPGSPGSISEENINNEQVISQQQQQQQLLPPSTMVTTMTNNNNETFPLNPHQQQLTLANGTKVILDRSSFSSLSSSSSSSLSTTSSSITSTPATTTFTVVQQQPATIASSSSSANAAATAAAIALTNLQNKFEIHTLQQQQQQQPNQQPSPSTTPKIIQQPTVIVQAPSNNTNNNLPLTTEQLNLSRVVICQPQSLSSFNTSSSLSSLSTTSTTAGMMNIIKPTTALITANVNNSNNNSISNSQLHPLSLTPSSTTTATATTIQMEQKPTVTTTSATATSVSRSAIDLLTSAALAVQQNNDTVVGSSTELSSQSLDDKKPMPVFVVVTSSTSTPSSLSSALTTATTTLTSTTGIKRDLTVKNDDDDETNKRIKLEENVII</sequence>
<dbReference type="InterPro" id="IPR036388">
    <property type="entry name" value="WH-like_DNA-bd_sf"/>
</dbReference>
<feature type="domain" description="Fork-head" evidence="9">
    <location>
        <begin position="566"/>
        <end position="646"/>
    </location>
</feature>
<dbReference type="Pfam" id="PF00250">
    <property type="entry name" value="Forkhead"/>
    <property type="match status" value="1"/>
</dbReference>
<feature type="compositionally biased region" description="Polar residues" evidence="7">
    <location>
        <begin position="691"/>
        <end position="704"/>
    </location>
</feature>
<protein>
    <submittedName>
        <fullName evidence="10">Forkhead box protein K2, variant 2</fullName>
    </submittedName>
</protein>
<dbReference type="PRINTS" id="PR00053">
    <property type="entry name" value="FORKHEAD"/>
</dbReference>
<comment type="caution">
    <text evidence="10">The sequence shown here is derived from an EMBL/GenBank/DDBJ whole genome shotgun (WGS) entry which is preliminary data.</text>
</comment>
<dbReference type="GO" id="GO:0045893">
    <property type="term" value="P:positive regulation of DNA-templated transcription"/>
    <property type="evidence" value="ECO:0007669"/>
    <property type="project" value="UniProtKB-ARBA"/>
</dbReference>
<evidence type="ECO:0000256" key="2">
    <source>
        <dbReference type="ARBA" id="ARBA00023015"/>
    </source>
</evidence>
<feature type="DNA-binding region" description="Fork-head" evidence="6">
    <location>
        <begin position="566"/>
        <end position="646"/>
    </location>
</feature>
<evidence type="ECO:0000256" key="5">
    <source>
        <dbReference type="ARBA" id="ARBA00023242"/>
    </source>
</evidence>
<dbReference type="EMBL" id="ASGP02000006">
    <property type="protein sequence ID" value="KAH9502002.1"/>
    <property type="molecule type" value="Genomic_DNA"/>
</dbReference>
<dbReference type="PROSITE" id="PS50006">
    <property type="entry name" value="FHA_DOMAIN"/>
    <property type="match status" value="1"/>
</dbReference>
<feature type="region of interest" description="Disordered" evidence="7">
    <location>
        <begin position="352"/>
        <end position="393"/>
    </location>
</feature>
<dbReference type="GO" id="GO:0005634">
    <property type="term" value="C:nucleus"/>
    <property type="evidence" value="ECO:0007669"/>
    <property type="project" value="UniProtKB-SubCell"/>
</dbReference>
<keyword evidence="3 6" id="KW-0238">DNA-binding</keyword>
<evidence type="ECO:0000259" key="8">
    <source>
        <dbReference type="PROSITE" id="PS50006"/>
    </source>
</evidence>
<dbReference type="PANTHER" id="PTHR45881">
    <property type="entry name" value="CHECKPOINT SUPPRESSOR 1-LIKE, ISOFORM A-RELATED"/>
    <property type="match status" value="1"/>
</dbReference>
<feature type="region of interest" description="Disordered" evidence="7">
    <location>
        <begin position="641"/>
        <end position="705"/>
    </location>
</feature>
<dbReference type="SUPFAM" id="SSF46785">
    <property type="entry name" value="Winged helix' DNA-binding domain"/>
    <property type="match status" value="1"/>
</dbReference>
<evidence type="ECO:0000259" key="9">
    <source>
        <dbReference type="PROSITE" id="PS50039"/>
    </source>
</evidence>
<dbReference type="Proteomes" id="UP000790347">
    <property type="component" value="Unassembled WGS sequence"/>
</dbReference>
<dbReference type="PANTHER" id="PTHR45881:SF7">
    <property type="entry name" value="CHECKPOINT SUPPRESSOR 1-LIKE, ISOFORM A-RELATED"/>
    <property type="match status" value="1"/>
</dbReference>
<keyword evidence="5 6" id="KW-0539">Nucleus</keyword>
<dbReference type="GO" id="GO:0003700">
    <property type="term" value="F:DNA-binding transcription factor activity"/>
    <property type="evidence" value="ECO:0007669"/>
    <property type="project" value="InterPro"/>
</dbReference>
<feature type="region of interest" description="Disordered" evidence="7">
    <location>
        <begin position="989"/>
        <end position="1026"/>
    </location>
</feature>
<feature type="domain" description="FHA" evidence="8">
    <location>
        <begin position="187"/>
        <end position="241"/>
    </location>
</feature>
<dbReference type="Pfam" id="PF00498">
    <property type="entry name" value="FHA"/>
    <property type="match status" value="1"/>
</dbReference>
<keyword evidence="11" id="KW-1185">Reference proteome</keyword>
<dbReference type="CDD" id="cd22688">
    <property type="entry name" value="FHA_FOXK"/>
    <property type="match status" value="1"/>
</dbReference>
<dbReference type="PROSITE" id="PS50039">
    <property type="entry name" value="FORK_HEAD_3"/>
    <property type="match status" value="1"/>
</dbReference>
<feature type="region of interest" description="Disordered" evidence="7">
    <location>
        <begin position="416"/>
        <end position="444"/>
    </location>
</feature>
<feature type="region of interest" description="Disordered" evidence="7">
    <location>
        <begin position="518"/>
        <end position="566"/>
    </location>
</feature>
<gene>
    <name evidence="10" type="primary">FOXK2_1</name>
    <name evidence="10" type="ORF">DERF_012804</name>
</gene>
<organism evidence="10 11">
    <name type="scientific">Dermatophagoides farinae</name>
    <name type="common">American house dust mite</name>
    <dbReference type="NCBI Taxonomy" id="6954"/>
    <lineage>
        <taxon>Eukaryota</taxon>
        <taxon>Metazoa</taxon>
        <taxon>Ecdysozoa</taxon>
        <taxon>Arthropoda</taxon>
        <taxon>Chelicerata</taxon>
        <taxon>Arachnida</taxon>
        <taxon>Acari</taxon>
        <taxon>Acariformes</taxon>
        <taxon>Sarcoptiformes</taxon>
        <taxon>Astigmata</taxon>
        <taxon>Psoroptidia</taxon>
        <taxon>Analgoidea</taxon>
        <taxon>Pyroglyphidae</taxon>
        <taxon>Dermatophagoidinae</taxon>
        <taxon>Dermatophagoides</taxon>
    </lineage>
</organism>
<dbReference type="GO" id="GO:0006357">
    <property type="term" value="P:regulation of transcription by RNA polymerase II"/>
    <property type="evidence" value="ECO:0007669"/>
    <property type="project" value="UniProtKB-ARBA"/>
</dbReference>
<feature type="compositionally biased region" description="Low complexity" evidence="7">
    <location>
        <begin position="419"/>
        <end position="444"/>
    </location>
</feature>
<feature type="compositionally biased region" description="Polar residues" evidence="7">
    <location>
        <begin position="655"/>
        <end position="676"/>
    </location>
</feature>
<feature type="compositionally biased region" description="Low complexity" evidence="7">
    <location>
        <begin position="74"/>
        <end position="96"/>
    </location>
</feature>
<feature type="compositionally biased region" description="Low complexity" evidence="7">
    <location>
        <begin position="989"/>
        <end position="1012"/>
    </location>
</feature>
<dbReference type="SMART" id="SM00339">
    <property type="entry name" value="FH"/>
    <property type="match status" value="1"/>
</dbReference>
<reference evidence="10" key="1">
    <citation type="submission" date="2013-05" db="EMBL/GenBank/DDBJ databases">
        <authorList>
            <person name="Yim A.K.Y."/>
            <person name="Chan T.F."/>
            <person name="Ji K.M."/>
            <person name="Liu X.Y."/>
            <person name="Zhou J.W."/>
            <person name="Li R.Q."/>
            <person name="Yang K.Y."/>
            <person name="Li J."/>
            <person name="Li M."/>
            <person name="Law P.T.W."/>
            <person name="Wu Y.L."/>
            <person name="Cai Z.L."/>
            <person name="Qin H."/>
            <person name="Bao Y."/>
            <person name="Leung R.K.K."/>
            <person name="Ng P.K.S."/>
            <person name="Zou J."/>
            <person name="Zhong X.J."/>
            <person name="Ran P.X."/>
            <person name="Zhong N.S."/>
            <person name="Liu Z.G."/>
            <person name="Tsui S.K.W."/>
        </authorList>
    </citation>
    <scope>NUCLEOTIDE SEQUENCE</scope>
    <source>
        <strain evidence="10">Derf</strain>
        <tissue evidence="10">Whole organism</tissue>
    </source>
</reference>
<feature type="region of interest" description="Disordered" evidence="7">
    <location>
        <begin position="1"/>
        <end position="25"/>
    </location>
</feature>
<dbReference type="InterPro" id="IPR008984">
    <property type="entry name" value="SMAD_FHA_dom_sf"/>
</dbReference>
<keyword evidence="4" id="KW-0804">Transcription</keyword>
<dbReference type="InterPro" id="IPR018122">
    <property type="entry name" value="TF_fork_head_CS_1"/>
</dbReference>
<proteinExistence type="predicted"/>
<feature type="compositionally biased region" description="Low complexity" evidence="7">
    <location>
        <begin position="373"/>
        <end position="393"/>
    </location>
</feature>
<dbReference type="Gene3D" id="2.60.200.20">
    <property type="match status" value="1"/>
</dbReference>
<dbReference type="InterPro" id="IPR000253">
    <property type="entry name" value="FHA_dom"/>
</dbReference>
<dbReference type="SMART" id="SM00240">
    <property type="entry name" value="FHA"/>
    <property type="match status" value="1"/>
</dbReference>
<evidence type="ECO:0000256" key="7">
    <source>
        <dbReference type="SAM" id="MobiDB-lite"/>
    </source>
</evidence>
<dbReference type="PROSITE" id="PS00657">
    <property type="entry name" value="FORK_HEAD_1"/>
    <property type="match status" value="1"/>
</dbReference>
<feature type="region of interest" description="Disordered" evidence="7">
    <location>
        <begin position="65"/>
        <end position="97"/>
    </location>
</feature>
<feature type="compositionally biased region" description="Polar residues" evidence="7">
    <location>
        <begin position="537"/>
        <end position="546"/>
    </location>
</feature>
<dbReference type="InterPro" id="IPR036390">
    <property type="entry name" value="WH_DNA-bd_sf"/>
</dbReference>